<comment type="caution">
    <text evidence="3">The sequence shown here is derived from an EMBL/GenBank/DDBJ whole genome shotgun (WGS) entry which is preliminary data.</text>
</comment>
<dbReference type="InterPro" id="IPR004255">
    <property type="entry name" value="O-acyltransferase_WSD1_N"/>
</dbReference>
<evidence type="ECO:0000256" key="1">
    <source>
        <dbReference type="SAM" id="MobiDB-lite"/>
    </source>
</evidence>
<dbReference type="Proteomes" id="UP001271792">
    <property type="component" value="Unassembled WGS sequence"/>
</dbReference>
<reference evidence="3 4" key="1">
    <citation type="submission" date="2023-11" db="EMBL/GenBank/DDBJ databases">
        <title>Lentzea sokolovensis, sp. nov., Lentzea kristufkii, sp. nov., and Lentzea miocenensis, sp. nov., rare actinobacteria from Sokolov Coal Basin, Miocene lacustrine sediment, Czech Republic.</title>
        <authorList>
            <person name="Lara A."/>
            <person name="Kotroba L."/>
            <person name="Nouioui I."/>
            <person name="Neumann-Schaal M."/>
            <person name="Mast Y."/>
            <person name="Chronakova A."/>
        </authorList>
    </citation>
    <scope>NUCLEOTIDE SEQUENCE [LARGE SCALE GENOMIC DNA]</scope>
    <source>
        <strain evidence="3 4">BCCO 10_0798</strain>
    </source>
</reference>
<evidence type="ECO:0000313" key="4">
    <source>
        <dbReference type="Proteomes" id="UP001271792"/>
    </source>
</evidence>
<protein>
    <submittedName>
        <fullName evidence="3">Wax ester/triacylglycerol synthase family O-acyltransferase</fullName>
    </submittedName>
</protein>
<dbReference type="EMBL" id="JAXAVV010000006">
    <property type="protein sequence ID" value="MDX8050555.1"/>
    <property type="molecule type" value="Genomic_DNA"/>
</dbReference>
<feature type="compositionally biased region" description="Basic residues" evidence="1">
    <location>
        <begin position="7"/>
        <end position="17"/>
    </location>
</feature>
<name>A0ABU4TQJ8_9PSEU</name>
<dbReference type="Pfam" id="PF03007">
    <property type="entry name" value="WS_DGAT_cat"/>
    <property type="match status" value="1"/>
</dbReference>
<feature type="region of interest" description="Disordered" evidence="1">
    <location>
        <begin position="1"/>
        <end position="23"/>
    </location>
</feature>
<evidence type="ECO:0000313" key="3">
    <source>
        <dbReference type="EMBL" id="MDX8050555.1"/>
    </source>
</evidence>
<sequence>MDEAGRKARSGHVRPPRSGRPLWSATSVTGLAEARGALVIVFHHVLADGIGDASPAPRNI</sequence>
<dbReference type="RefSeq" id="WP_319984840.1">
    <property type="nucleotide sequence ID" value="NZ_JAXAVV010000006.1"/>
</dbReference>
<proteinExistence type="predicted"/>
<evidence type="ECO:0000259" key="2">
    <source>
        <dbReference type="Pfam" id="PF03007"/>
    </source>
</evidence>
<organism evidence="3 4">
    <name type="scientific">Lentzea kristufekii</name>
    <dbReference type="NCBI Taxonomy" id="3095430"/>
    <lineage>
        <taxon>Bacteria</taxon>
        <taxon>Bacillati</taxon>
        <taxon>Actinomycetota</taxon>
        <taxon>Actinomycetes</taxon>
        <taxon>Pseudonocardiales</taxon>
        <taxon>Pseudonocardiaceae</taxon>
        <taxon>Lentzea</taxon>
    </lineage>
</organism>
<gene>
    <name evidence="3" type="ORF">SK571_14285</name>
</gene>
<feature type="domain" description="O-acyltransferase WSD1-like N-terminal" evidence="2">
    <location>
        <begin position="19"/>
        <end position="51"/>
    </location>
</feature>
<accession>A0ABU4TQJ8</accession>
<keyword evidence="4" id="KW-1185">Reference proteome</keyword>